<dbReference type="GO" id="GO:0007224">
    <property type="term" value="P:smoothened signaling pathway"/>
    <property type="evidence" value="ECO:0007669"/>
    <property type="project" value="InterPro"/>
</dbReference>
<evidence type="ECO:0000256" key="2">
    <source>
        <dbReference type="SAM" id="MobiDB-lite"/>
    </source>
</evidence>
<feature type="region of interest" description="Disordered" evidence="2">
    <location>
        <begin position="371"/>
        <end position="409"/>
    </location>
</feature>
<dbReference type="GO" id="GO:0005814">
    <property type="term" value="C:centriole"/>
    <property type="evidence" value="ECO:0007669"/>
    <property type="project" value="TreeGrafter"/>
</dbReference>
<protein>
    <submittedName>
        <fullName evidence="3">Protein TALPID3</fullName>
    </submittedName>
</protein>
<feature type="compositionally biased region" description="Low complexity" evidence="2">
    <location>
        <begin position="473"/>
        <end position="498"/>
    </location>
</feature>
<feature type="compositionally biased region" description="Pro residues" evidence="2">
    <location>
        <begin position="1129"/>
        <end position="1139"/>
    </location>
</feature>
<feature type="compositionally biased region" description="Low complexity" evidence="2">
    <location>
        <begin position="1259"/>
        <end position="1280"/>
    </location>
</feature>
<feature type="compositionally biased region" description="Low complexity" evidence="2">
    <location>
        <begin position="1471"/>
        <end position="1480"/>
    </location>
</feature>
<feature type="compositionally biased region" description="Low complexity" evidence="2">
    <location>
        <begin position="512"/>
        <end position="535"/>
    </location>
</feature>
<evidence type="ECO:0000313" key="4">
    <source>
        <dbReference type="Proteomes" id="UP000503349"/>
    </source>
</evidence>
<feature type="compositionally biased region" description="Polar residues" evidence="2">
    <location>
        <begin position="1383"/>
        <end position="1401"/>
    </location>
</feature>
<feature type="compositionally biased region" description="Acidic residues" evidence="2">
    <location>
        <begin position="1498"/>
        <end position="1507"/>
    </location>
</feature>
<feature type="compositionally biased region" description="Basic and acidic residues" evidence="2">
    <location>
        <begin position="383"/>
        <end position="393"/>
    </location>
</feature>
<reference evidence="4" key="2">
    <citation type="submission" date="2019-02" db="EMBL/GenBank/DDBJ databases">
        <title>Opniocepnalus argus Var Kimnra genome.</title>
        <authorList>
            <person name="Zhou C."/>
            <person name="Xiao S."/>
        </authorList>
    </citation>
    <scope>NUCLEOTIDE SEQUENCE [LARGE SCALE GENOMIC DNA]</scope>
</reference>
<feature type="compositionally biased region" description="Polar residues" evidence="2">
    <location>
        <begin position="1"/>
        <end position="11"/>
    </location>
</feature>
<name>A0A6G1QF03_CHAAH</name>
<keyword evidence="1" id="KW-0175">Coiled coil</keyword>
<feature type="compositionally biased region" description="Polar residues" evidence="2">
    <location>
        <begin position="192"/>
        <end position="208"/>
    </location>
</feature>
<feature type="compositionally biased region" description="Acidic residues" evidence="2">
    <location>
        <begin position="1204"/>
        <end position="1215"/>
    </location>
</feature>
<feature type="region of interest" description="Disordered" evidence="2">
    <location>
        <begin position="1033"/>
        <end position="1058"/>
    </location>
</feature>
<feature type="compositionally biased region" description="Polar residues" evidence="2">
    <location>
        <begin position="536"/>
        <end position="547"/>
    </location>
</feature>
<feature type="compositionally biased region" description="Pro residues" evidence="2">
    <location>
        <begin position="1175"/>
        <end position="1191"/>
    </location>
</feature>
<feature type="compositionally biased region" description="Polar residues" evidence="2">
    <location>
        <begin position="143"/>
        <end position="154"/>
    </location>
</feature>
<sequence>MFPQPDSSSHTLGDWSDKIGPDQSSCSSDTGDVLIRSTKVPLPDQRHAAGPGHGSVQITVRKMRDPPPVQRLSCGTEKQHQRAKPRQRSDPDPPPRSAAERQAGIRQVLLKNPVATKENRKPRGSPPAAELSPDRTLPPGAQSDRQPGTDLLTSCFTAGGRGVVLAALKQRSHSAPRKREIKVQLLDPEVHQPSSQDGEGPRLSSQDTVGEASVQMEPGLSSAHFGDTTNAAAAAAAAAVVTAAPLIKAQSDMEARVSQLADGVQKLLQADREGKHRGQSLSQQTLQHMETLYGHQLQLQTQLLESVLRIVTVNGPATNTTSYPTASARPACLQITHLDAAANVLNNDQQSSSATRVASASAAAAAAAMETGPAAMATPSSDRWPEQTRDKVTHLHSSANYSQEPVRRTNEVLREMGRLKSEMKMLLMPEDSLRTTSPPPDHMQSHQNQTQQTKSQRSKSQQHYAHPSKKVQSHQSHSHQSQSHSQQSQSQLIKSQQHYSHQNQPLSQNVKSNQSPFQQFQSHQNHSQQSQPQSQIHSYQTVFQDKQNPTHQTPSHSQQSHPNPSQPNHFQSQQFQCQSWPIQSHQSLFPEIQSQQNHTQQTQSQQFQSVLVQKRPAVSSMLEEAGQVLRQVQRQKRVLEENLEALLRAKTGEVLHCQLEALAANRDWTEEVRVKKTVDAWINTLTKDIQDEMSSEDAVHHRAADTAVTSQQGACRGSAHPAKKRPMSMLRGIGSKTAAGRGSRAQTPGHRSVQGVDPDRATGVLTDREQVEGESYLTRLYGRAPYDGLRRTLKKSPYLRFSSPALALGRKSRPRLVESVRGVKVKSCKTQTCLAPPLNVSPVQHHHHTFSSTRMSSADIQSVPVAIPLGRPKIESSSRCCLSKHQQEVTSPPTAPPTVSVVALDDKAPEQQKVEQQDAGEAHPPSHTIDIMERRSGVEEEDTVFPGTDLLFVADIIQEEVSAVGEEAVELDGGSSPPPVMYQGPVFPPQALPALPEQNQAPILVLDQQKGALETQLVEWVEQQLMSRMISQMYQPPPPDPAQKISTDQSESEERSVTSDIVEAAGGGGVQLFVDSNIEVDSALIRQLVNEVLTETVTLMLGQRKALNTGPEPGPGPEAAQKDKLVPLVPTPVPTPSASPTPACRDATPLTTPPPSEPVSLFIEESQPITVPDPVATPTPSPEPTPSPGIPPVLHQASLSAAWEDAELPLEEERPEENLDTHKPPLLMSVAEEEPPHSSPHPPPSPSPPPPVLEPAPLSPTSSSEDSSSSNSSSNSSSSSTAVTAGTDAALKHISEGELLISVNQQAALTEEGAMCSFSSSLQELQDMDFDPPSEGQVKGHDHLLTKREQGHFNRGERLQPEGSWGREDEEEMSVGEVRDNRTTNSSKSMMAQQDHSSSPGQISLCADMSEVSFEGTNQGSVTMDNLMMEALDTLSSDLQIDLSLSLPPPHLENTHTAAQVVPILLQQNNPQADAQQKQQQGGGTRGMDVHLPSIRPEEEELMEESLSEAATTDSSTDDVF</sequence>
<feature type="compositionally biased region" description="Low complexity" evidence="2">
    <location>
        <begin position="445"/>
        <end position="463"/>
    </location>
</feature>
<feature type="region of interest" description="Disordered" evidence="2">
    <location>
        <begin position="1"/>
        <end position="154"/>
    </location>
</feature>
<keyword evidence="4" id="KW-1185">Reference proteome</keyword>
<feature type="region of interest" description="Disordered" evidence="2">
    <location>
        <begin position="910"/>
        <end position="931"/>
    </location>
</feature>
<dbReference type="Proteomes" id="UP000503349">
    <property type="component" value="Chromosome 16"/>
</dbReference>
<organism evidence="3 4">
    <name type="scientific">Channa argus</name>
    <name type="common">Northern snakehead</name>
    <name type="synonym">Ophicephalus argus</name>
    <dbReference type="NCBI Taxonomy" id="215402"/>
    <lineage>
        <taxon>Eukaryota</taxon>
        <taxon>Metazoa</taxon>
        <taxon>Chordata</taxon>
        <taxon>Craniata</taxon>
        <taxon>Vertebrata</taxon>
        <taxon>Euteleostomi</taxon>
        <taxon>Actinopterygii</taxon>
        <taxon>Neopterygii</taxon>
        <taxon>Teleostei</taxon>
        <taxon>Neoteleostei</taxon>
        <taxon>Acanthomorphata</taxon>
        <taxon>Anabantaria</taxon>
        <taxon>Anabantiformes</taxon>
        <taxon>Channoidei</taxon>
        <taxon>Channidae</taxon>
        <taxon>Channa</taxon>
    </lineage>
</organism>
<gene>
    <name evidence="3" type="ORF">EXN66_Car016384</name>
</gene>
<dbReference type="GO" id="GO:0036064">
    <property type="term" value="C:ciliary basal body"/>
    <property type="evidence" value="ECO:0007669"/>
    <property type="project" value="TreeGrafter"/>
</dbReference>
<feature type="region of interest" description="Disordered" evidence="2">
    <location>
        <begin position="170"/>
        <end position="212"/>
    </location>
</feature>
<feature type="compositionally biased region" description="Polar residues" evidence="2">
    <location>
        <begin position="499"/>
        <end position="511"/>
    </location>
</feature>
<feature type="compositionally biased region" description="Low complexity" evidence="2">
    <location>
        <begin position="549"/>
        <end position="569"/>
    </location>
</feature>
<feature type="coiled-coil region" evidence="1">
    <location>
        <begin position="622"/>
        <end position="649"/>
    </location>
</feature>
<feature type="region of interest" description="Disordered" evidence="2">
    <location>
        <begin position="1471"/>
        <end position="1521"/>
    </location>
</feature>
<reference evidence="3 4" key="1">
    <citation type="submission" date="2019-02" db="EMBL/GenBank/DDBJ databases">
        <title>Opniocepnalus argus genome.</title>
        <authorList>
            <person name="Zhou C."/>
            <person name="Xiao S."/>
        </authorList>
    </citation>
    <scope>NUCLEOTIDE SEQUENCE [LARGE SCALE GENOMIC DNA]</scope>
    <source>
        <strain evidence="3">OARG1902GOOAL</strain>
        <tissue evidence="3">Muscle</tissue>
    </source>
</reference>
<evidence type="ECO:0000256" key="1">
    <source>
        <dbReference type="SAM" id="Coils"/>
    </source>
</evidence>
<feature type="compositionally biased region" description="Basic and acidic residues" evidence="2">
    <location>
        <begin position="1348"/>
        <end position="1360"/>
    </location>
</feature>
<proteinExistence type="predicted"/>
<evidence type="ECO:0000313" key="3">
    <source>
        <dbReference type="EMBL" id="KAF3700696.1"/>
    </source>
</evidence>
<dbReference type="PANTHER" id="PTHR15721">
    <property type="entry name" value="KIAA0586 PROTEIN"/>
    <property type="match status" value="1"/>
</dbReference>
<feature type="region of interest" description="Disordered" evidence="2">
    <location>
        <begin position="1127"/>
        <end position="1285"/>
    </location>
</feature>
<dbReference type="Pfam" id="PF15324">
    <property type="entry name" value="TALPID3"/>
    <property type="match status" value="2"/>
</dbReference>
<dbReference type="InterPro" id="IPR029246">
    <property type="entry name" value="TALPID3"/>
</dbReference>
<accession>A0A6G1QF03</accession>
<feature type="region of interest" description="Disordered" evidence="2">
    <location>
        <begin position="431"/>
        <end position="576"/>
    </location>
</feature>
<feature type="region of interest" description="Disordered" evidence="2">
    <location>
        <begin position="706"/>
        <end position="759"/>
    </location>
</feature>
<feature type="region of interest" description="Disordered" evidence="2">
    <location>
        <begin position="1348"/>
        <end position="1401"/>
    </location>
</feature>
<feature type="compositionally biased region" description="Pro residues" evidence="2">
    <location>
        <begin position="1237"/>
        <end position="1258"/>
    </location>
</feature>
<dbReference type="PANTHER" id="PTHR15721:SF2">
    <property type="entry name" value="PROTEIN TALPID3"/>
    <property type="match status" value="1"/>
</dbReference>
<dbReference type="EMBL" id="CM015727">
    <property type="protein sequence ID" value="KAF3700696.1"/>
    <property type="molecule type" value="Genomic_DNA"/>
</dbReference>